<dbReference type="Gene3D" id="3.40.109.10">
    <property type="entry name" value="NADH Oxidase"/>
    <property type="match status" value="1"/>
</dbReference>
<dbReference type="AlphaFoldDB" id="A0A7W3PPK3"/>
<reference evidence="5 6" key="1">
    <citation type="submission" date="2020-07" db="EMBL/GenBank/DDBJ databases">
        <title>Sequencing the genomes of 1000 actinobacteria strains.</title>
        <authorList>
            <person name="Klenk H.-P."/>
        </authorList>
    </citation>
    <scope>NUCLEOTIDE SEQUENCE [LARGE SCALE GENOMIC DNA]</scope>
    <source>
        <strain evidence="5 6">DSM 23737</strain>
    </source>
</reference>
<dbReference type="RefSeq" id="WP_182484804.1">
    <property type="nucleotide sequence ID" value="NZ_JACGWU010000004.1"/>
</dbReference>
<dbReference type="GO" id="GO:0016491">
    <property type="term" value="F:oxidoreductase activity"/>
    <property type="evidence" value="ECO:0007669"/>
    <property type="project" value="UniProtKB-KW"/>
</dbReference>
<sequence length="242" mass="26668">MITPEQFSAFAASRRSTRDFLPTPIDPQIIDDILTDAMTAPSWSNLRSFMVGVATGERRDRLSAEMLRRWAAVARARSGGVRGVLGLLGRPWAIPVSDYNMVRPYPTELAPRGRKIGAELYKVLGVARQDTAGRDAQTAHNYEFFGAPVEIFLFAHKGLGVYSVSDASLFAENLMLSAHARGLGACAQGSVALWSKVVRREFRLPRRYKLVYGIALGYPSEHAVNSFQAERLPLSDIIVEGV</sequence>
<dbReference type="PANTHER" id="PTHR23026">
    <property type="entry name" value="NADPH NITROREDUCTASE"/>
    <property type="match status" value="1"/>
</dbReference>
<organism evidence="5 6">
    <name type="scientific">Alpinimonas psychrophila</name>
    <dbReference type="NCBI Taxonomy" id="748908"/>
    <lineage>
        <taxon>Bacteria</taxon>
        <taxon>Bacillati</taxon>
        <taxon>Actinomycetota</taxon>
        <taxon>Actinomycetes</taxon>
        <taxon>Micrococcales</taxon>
        <taxon>Microbacteriaceae</taxon>
        <taxon>Alpinimonas</taxon>
    </lineage>
</organism>
<evidence type="ECO:0000256" key="2">
    <source>
        <dbReference type="ARBA" id="ARBA00022643"/>
    </source>
</evidence>
<dbReference type="InterPro" id="IPR000415">
    <property type="entry name" value="Nitroreductase-like"/>
</dbReference>
<dbReference type="CDD" id="cd02136">
    <property type="entry name" value="PnbA_NfnB-like"/>
    <property type="match status" value="1"/>
</dbReference>
<keyword evidence="2" id="KW-0288">FMN</keyword>
<dbReference type="EMBL" id="JACGWU010000004">
    <property type="protein sequence ID" value="MBA8829366.1"/>
    <property type="molecule type" value="Genomic_DNA"/>
</dbReference>
<evidence type="ECO:0000256" key="3">
    <source>
        <dbReference type="ARBA" id="ARBA00023002"/>
    </source>
</evidence>
<keyword evidence="6" id="KW-1185">Reference proteome</keyword>
<dbReference type="InterPro" id="IPR050627">
    <property type="entry name" value="Nitroreductase/BluB"/>
</dbReference>
<keyword evidence="1" id="KW-0285">Flavoprotein</keyword>
<dbReference type="InterPro" id="IPR029479">
    <property type="entry name" value="Nitroreductase"/>
</dbReference>
<dbReference type="SUPFAM" id="SSF55469">
    <property type="entry name" value="FMN-dependent nitroreductase-like"/>
    <property type="match status" value="1"/>
</dbReference>
<comment type="caution">
    <text evidence="5">The sequence shown here is derived from an EMBL/GenBank/DDBJ whole genome shotgun (WGS) entry which is preliminary data.</text>
</comment>
<dbReference type="PANTHER" id="PTHR23026:SF90">
    <property type="entry name" value="IODOTYROSINE DEIODINASE 1"/>
    <property type="match status" value="1"/>
</dbReference>
<dbReference type="Pfam" id="PF00881">
    <property type="entry name" value="Nitroreductase"/>
    <property type="match status" value="1"/>
</dbReference>
<dbReference type="Proteomes" id="UP000524237">
    <property type="component" value="Unassembled WGS sequence"/>
</dbReference>
<evidence type="ECO:0000313" key="6">
    <source>
        <dbReference type="Proteomes" id="UP000524237"/>
    </source>
</evidence>
<name>A0A7W3PPK3_9MICO</name>
<feature type="domain" description="Nitroreductase" evidence="4">
    <location>
        <begin position="12"/>
        <end position="218"/>
    </location>
</feature>
<keyword evidence="3" id="KW-0560">Oxidoreductase</keyword>
<protein>
    <submittedName>
        <fullName evidence="5">Nitroreductase</fullName>
    </submittedName>
</protein>
<proteinExistence type="predicted"/>
<accession>A0A7W3PPK3</accession>
<gene>
    <name evidence="5" type="ORF">FB555_001471</name>
</gene>
<evidence type="ECO:0000259" key="4">
    <source>
        <dbReference type="Pfam" id="PF00881"/>
    </source>
</evidence>
<evidence type="ECO:0000256" key="1">
    <source>
        <dbReference type="ARBA" id="ARBA00022630"/>
    </source>
</evidence>
<evidence type="ECO:0000313" key="5">
    <source>
        <dbReference type="EMBL" id="MBA8829366.1"/>
    </source>
</evidence>